<dbReference type="GO" id="GO:0071949">
    <property type="term" value="F:FAD binding"/>
    <property type="evidence" value="ECO:0007669"/>
    <property type="project" value="InterPro"/>
</dbReference>
<dbReference type="GO" id="GO:0016491">
    <property type="term" value="F:oxidoreductase activity"/>
    <property type="evidence" value="ECO:0007669"/>
    <property type="project" value="UniProtKB-KW"/>
</dbReference>
<dbReference type="GO" id="GO:0022904">
    <property type="term" value="P:respiratory electron transport chain"/>
    <property type="evidence" value="ECO:0007669"/>
    <property type="project" value="TreeGrafter"/>
</dbReference>
<evidence type="ECO:0000256" key="3">
    <source>
        <dbReference type="ARBA" id="ARBA00022827"/>
    </source>
</evidence>
<dbReference type="InterPro" id="IPR016166">
    <property type="entry name" value="FAD-bd_PCMH"/>
</dbReference>
<evidence type="ECO:0000313" key="6">
    <source>
        <dbReference type="EMBL" id="QDV04828.1"/>
    </source>
</evidence>
<accession>A0A518EL62</accession>
<dbReference type="SUPFAM" id="SSF56176">
    <property type="entry name" value="FAD-binding/transporter-associated domain-like"/>
    <property type="match status" value="1"/>
</dbReference>
<keyword evidence="7" id="KW-1185">Reference proteome</keyword>
<dbReference type="Gene3D" id="3.30.70.2740">
    <property type="match status" value="1"/>
</dbReference>
<keyword evidence="2" id="KW-0285">Flavoprotein</keyword>
<dbReference type="PANTHER" id="PTHR43716">
    <property type="entry name" value="D-2-HYDROXYGLUTARATE DEHYDROGENASE, MITOCHONDRIAL"/>
    <property type="match status" value="1"/>
</dbReference>
<feature type="domain" description="FAD-binding PCMH-type" evidence="5">
    <location>
        <begin position="46"/>
        <end position="226"/>
    </location>
</feature>
<dbReference type="OrthoDB" id="9767256at2"/>
<dbReference type="InterPro" id="IPR016169">
    <property type="entry name" value="FAD-bd_PCMH_sub2"/>
</dbReference>
<dbReference type="Pfam" id="PF02913">
    <property type="entry name" value="FAD-oxidase_C"/>
    <property type="match status" value="1"/>
</dbReference>
<dbReference type="InterPro" id="IPR006094">
    <property type="entry name" value="Oxid_FAD_bind_N"/>
</dbReference>
<proteinExistence type="predicted"/>
<dbReference type="SUPFAM" id="SSF55103">
    <property type="entry name" value="FAD-linked oxidases, C-terminal domain"/>
    <property type="match status" value="1"/>
</dbReference>
<dbReference type="InterPro" id="IPR016167">
    <property type="entry name" value="FAD-bd_PCMH_sub1"/>
</dbReference>
<dbReference type="Pfam" id="PF01565">
    <property type="entry name" value="FAD_binding_4"/>
    <property type="match status" value="1"/>
</dbReference>
<evidence type="ECO:0000256" key="1">
    <source>
        <dbReference type="ARBA" id="ARBA00001974"/>
    </source>
</evidence>
<dbReference type="Proteomes" id="UP000320390">
    <property type="component" value="Chromosome"/>
</dbReference>
<dbReference type="InterPro" id="IPR004113">
    <property type="entry name" value="FAD-bd_oxidored_4_C"/>
</dbReference>
<keyword evidence="3" id="KW-0274">FAD</keyword>
<organism evidence="6 7">
    <name type="scientific">Saltatorellus ferox</name>
    <dbReference type="NCBI Taxonomy" id="2528018"/>
    <lineage>
        <taxon>Bacteria</taxon>
        <taxon>Pseudomonadati</taxon>
        <taxon>Planctomycetota</taxon>
        <taxon>Planctomycetia</taxon>
        <taxon>Planctomycetia incertae sedis</taxon>
        <taxon>Saltatorellus</taxon>
    </lineage>
</organism>
<dbReference type="Gene3D" id="3.30.70.2190">
    <property type="match status" value="1"/>
</dbReference>
<dbReference type="Gene3D" id="3.30.43.10">
    <property type="entry name" value="Uridine Diphospho-n-acetylenolpyruvylglucosamine Reductase, domain 2"/>
    <property type="match status" value="1"/>
</dbReference>
<comment type="cofactor">
    <cofactor evidence="1">
        <name>FAD</name>
        <dbReference type="ChEBI" id="CHEBI:57692"/>
    </cofactor>
</comment>
<dbReference type="RefSeq" id="WP_145194271.1">
    <property type="nucleotide sequence ID" value="NZ_CP036434.1"/>
</dbReference>
<reference evidence="6 7" key="1">
    <citation type="submission" date="2019-02" db="EMBL/GenBank/DDBJ databases">
        <title>Deep-cultivation of Planctomycetes and their phenomic and genomic characterization uncovers novel biology.</title>
        <authorList>
            <person name="Wiegand S."/>
            <person name="Jogler M."/>
            <person name="Boedeker C."/>
            <person name="Pinto D."/>
            <person name="Vollmers J."/>
            <person name="Rivas-Marin E."/>
            <person name="Kohn T."/>
            <person name="Peeters S.H."/>
            <person name="Heuer A."/>
            <person name="Rast P."/>
            <person name="Oberbeckmann S."/>
            <person name="Bunk B."/>
            <person name="Jeske O."/>
            <person name="Meyerdierks A."/>
            <person name="Storesund J.E."/>
            <person name="Kallscheuer N."/>
            <person name="Luecker S."/>
            <person name="Lage O.M."/>
            <person name="Pohl T."/>
            <person name="Merkel B.J."/>
            <person name="Hornburger P."/>
            <person name="Mueller R.-W."/>
            <person name="Bruemmer F."/>
            <person name="Labrenz M."/>
            <person name="Spormann A.M."/>
            <person name="Op den Camp H."/>
            <person name="Overmann J."/>
            <person name="Amann R."/>
            <person name="Jetten M.S.M."/>
            <person name="Mascher T."/>
            <person name="Medema M.H."/>
            <person name="Devos D.P."/>
            <person name="Kaster A.-K."/>
            <person name="Ovreas L."/>
            <person name="Rohde M."/>
            <person name="Galperin M.Y."/>
            <person name="Jogler C."/>
        </authorList>
    </citation>
    <scope>NUCLEOTIDE SEQUENCE [LARGE SCALE GENOMIC DNA]</scope>
    <source>
        <strain evidence="6 7">Poly30</strain>
    </source>
</reference>
<evidence type="ECO:0000259" key="5">
    <source>
        <dbReference type="PROSITE" id="PS51387"/>
    </source>
</evidence>
<keyword evidence="4 6" id="KW-0560">Oxidoreductase</keyword>
<gene>
    <name evidence="6" type="ORF">Poly30_03220</name>
</gene>
<evidence type="ECO:0000256" key="2">
    <source>
        <dbReference type="ARBA" id="ARBA00022630"/>
    </source>
</evidence>
<dbReference type="EC" id="1.-.-.-" evidence="6"/>
<dbReference type="EMBL" id="CP036434">
    <property type="protein sequence ID" value="QDV04828.1"/>
    <property type="molecule type" value="Genomic_DNA"/>
</dbReference>
<dbReference type="InterPro" id="IPR051264">
    <property type="entry name" value="FAD-oxidored/transferase_4"/>
</dbReference>
<dbReference type="Gene3D" id="3.30.465.10">
    <property type="match status" value="1"/>
</dbReference>
<sequence length="474" mass="50568">MTDTSSTQPDSATTASLARDLGDAIGADCVFTEAPDLAAYEKGWRYGEGRARMVLKPRTVEHVAAAVRLCRSAGVRIQPIGANTGLVAASNPDDSGEMAVLSLERLSKTIQVFPEDGTVIVDGGVLLSQLNEALAAHGRSFPIDLGADPQIGGMIVTNTGGSRLVRYGDVRANLLGLEVVLPTGEVYTQLDRLAKNNTGLDAKQLFVGTSGAFGIVTRAVLKTWPLPKQTVGALVCATSGAAVVELLQRLEPVVGDFLSAFEAISRNATEAVLRHGSLERQPFAEGAPAYAVLVELQCSLPAEVLDLEDVLGMALESAMEAMPEGVEDVVVGDVEDFWSIRHQVSESLREEGPVLGLDVSTPRGDMARFTAEVEKRVHEVAPDVRVCDFGHWGDGGSHLNLVLKRDMDPADLAALKRRLQSLVYGICVEEFGGSYSAEHGVGPHNIAAYHRYTDPVVRRLCASIATERFGTVDL</sequence>
<evidence type="ECO:0000313" key="7">
    <source>
        <dbReference type="Proteomes" id="UP000320390"/>
    </source>
</evidence>
<name>A0A518EL62_9BACT</name>
<dbReference type="PANTHER" id="PTHR43716:SF1">
    <property type="entry name" value="D-2-HYDROXYGLUTARATE DEHYDROGENASE, MITOCHONDRIAL"/>
    <property type="match status" value="1"/>
</dbReference>
<protein>
    <submittedName>
        <fullName evidence="6">Putative FAD-linked oxidoreductase</fullName>
        <ecNumber evidence="6">1.-.-.-</ecNumber>
    </submittedName>
</protein>
<dbReference type="AlphaFoldDB" id="A0A518EL62"/>
<dbReference type="InterPro" id="IPR036318">
    <property type="entry name" value="FAD-bd_PCMH-like_sf"/>
</dbReference>
<evidence type="ECO:0000256" key="4">
    <source>
        <dbReference type="ARBA" id="ARBA00023002"/>
    </source>
</evidence>
<dbReference type="InterPro" id="IPR016164">
    <property type="entry name" value="FAD-linked_Oxase-like_C"/>
</dbReference>
<dbReference type="PROSITE" id="PS51387">
    <property type="entry name" value="FAD_PCMH"/>
    <property type="match status" value="1"/>
</dbReference>